<dbReference type="SUPFAM" id="SSF75516">
    <property type="entry name" value="Pheromone-binding domain of LuxR-like quorum-sensing transcription factors"/>
    <property type="match status" value="1"/>
</dbReference>
<name>A0A7Y0ATQ9_9HYPH</name>
<dbReference type="PROSITE" id="PS50043">
    <property type="entry name" value="HTH_LUXR_2"/>
    <property type="match status" value="1"/>
</dbReference>
<dbReference type="SUPFAM" id="SSF46894">
    <property type="entry name" value="C-terminal effector domain of the bipartite response regulators"/>
    <property type="match status" value="1"/>
</dbReference>
<dbReference type="InterPro" id="IPR036693">
    <property type="entry name" value="TF_LuxR_autoind-bd_dom_sf"/>
</dbReference>
<keyword evidence="2" id="KW-0238">DNA-binding</keyword>
<dbReference type="InterPro" id="IPR036388">
    <property type="entry name" value="WH-like_DNA-bd_sf"/>
</dbReference>
<dbReference type="CDD" id="cd06170">
    <property type="entry name" value="LuxR_C_like"/>
    <property type="match status" value="1"/>
</dbReference>
<dbReference type="Gene3D" id="1.10.10.10">
    <property type="entry name" value="Winged helix-like DNA-binding domain superfamily/Winged helix DNA-binding domain"/>
    <property type="match status" value="1"/>
</dbReference>
<dbReference type="AlphaFoldDB" id="A0A7Y0ATQ9"/>
<dbReference type="Proteomes" id="UP000541470">
    <property type="component" value="Unassembled WGS sequence"/>
</dbReference>
<dbReference type="SMART" id="SM00421">
    <property type="entry name" value="HTH_LUXR"/>
    <property type="match status" value="1"/>
</dbReference>
<evidence type="ECO:0000256" key="3">
    <source>
        <dbReference type="ARBA" id="ARBA00023163"/>
    </source>
</evidence>
<dbReference type="RefSeq" id="WP_169587635.1">
    <property type="nucleotide sequence ID" value="NZ_JABBGK010000001.1"/>
</dbReference>
<dbReference type="EMBL" id="JABBGK010000001">
    <property type="protein sequence ID" value="NML73360.1"/>
    <property type="molecule type" value="Genomic_DNA"/>
</dbReference>
<dbReference type="InterPro" id="IPR000792">
    <property type="entry name" value="Tscrpt_reg_LuxR_C"/>
</dbReference>
<feature type="domain" description="HTH luxR-type" evidence="4">
    <location>
        <begin position="180"/>
        <end position="242"/>
    </location>
</feature>
<dbReference type="GO" id="GO:0006355">
    <property type="term" value="P:regulation of DNA-templated transcription"/>
    <property type="evidence" value="ECO:0007669"/>
    <property type="project" value="InterPro"/>
</dbReference>
<dbReference type="PROSITE" id="PS00622">
    <property type="entry name" value="HTH_LUXR_1"/>
    <property type="match status" value="1"/>
</dbReference>
<dbReference type="Pfam" id="PF00196">
    <property type="entry name" value="GerE"/>
    <property type="match status" value="1"/>
</dbReference>
<evidence type="ECO:0000256" key="1">
    <source>
        <dbReference type="ARBA" id="ARBA00023015"/>
    </source>
</evidence>
<keyword evidence="3" id="KW-0804">Transcription</keyword>
<evidence type="ECO:0000259" key="4">
    <source>
        <dbReference type="PROSITE" id="PS50043"/>
    </source>
</evidence>
<organism evidence="5 6">
    <name type="scientific">Rhizobium terricola</name>
    <dbReference type="NCBI Taxonomy" id="2728849"/>
    <lineage>
        <taxon>Bacteria</taxon>
        <taxon>Pseudomonadati</taxon>
        <taxon>Pseudomonadota</taxon>
        <taxon>Alphaproteobacteria</taxon>
        <taxon>Hyphomicrobiales</taxon>
        <taxon>Rhizobiaceae</taxon>
        <taxon>Rhizobium/Agrobacterium group</taxon>
        <taxon>Rhizobium</taxon>
    </lineage>
</organism>
<dbReference type="InterPro" id="IPR005143">
    <property type="entry name" value="TF_LuxR_autoind-bd_dom"/>
</dbReference>
<accession>A0A7Y0ATQ9</accession>
<keyword evidence="1" id="KW-0805">Transcription regulation</keyword>
<dbReference type="InterPro" id="IPR016032">
    <property type="entry name" value="Sig_transdc_resp-reg_C-effctor"/>
</dbReference>
<proteinExistence type="predicted"/>
<evidence type="ECO:0000313" key="6">
    <source>
        <dbReference type="Proteomes" id="UP000541470"/>
    </source>
</evidence>
<dbReference type="Pfam" id="PF03472">
    <property type="entry name" value="Autoind_bind"/>
    <property type="match status" value="1"/>
</dbReference>
<dbReference type="Gene3D" id="3.30.450.80">
    <property type="entry name" value="Transcription factor LuxR-like, autoinducer-binding domain"/>
    <property type="match status" value="1"/>
</dbReference>
<dbReference type="GO" id="GO:0003677">
    <property type="term" value="F:DNA binding"/>
    <property type="evidence" value="ECO:0007669"/>
    <property type="project" value="UniProtKB-KW"/>
</dbReference>
<evidence type="ECO:0000313" key="5">
    <source>
        <dbReference type="EMBL" id="NML73360.1"/>
    </source>
</evidence>
<keyword evidence="6" id="KW-1185">Reference proteome</keyword>
<protein>
    <recommendedName>
        <fullName evidence="4">HTH luxR-type domain-containing protein</fullName>
    </recommendedName>
</protein>
<comment type="caution">
    <text evidence="5">The sequence shown here is derived from an EMBL/GenBank/DDBJ whole genome shotgun (WGS) entry which is preliminary data.</text>
</comment>
<gene>
    <name evidence="5" type="ORF">HHL25_04380</name>
</gene>
<sequence>MGDYGLKQEDGKAILAGIQSADCLNDIAGSISRLLCHFGFLYYKLFLSRLIDAGTLREQLLLYSVPEAFLDGFDAIGDLPPAPVVIMAASERQAYQWGVADLEQKALNFPHVRRLMDLLSRHDMSRGAYFSLPTLDGRKHILGVYGTREPLPQAEMEELNFLAIHLLDRMEVLEKRRGWQRTGISTLEMTCLEMAASGHDSAAIARRLSLSVRTINYLIGSLCRKLGTDRLEHAVIEAVRMGYIG</sequence>
<reference evidence="5 6" key="1">
    <citation type="submission" date="2020-04" db="EMBL/GenBank/DDBJ databases">
        <title>Rhizobium sp. S-51 isolated from soil.</title>
        <authorList>
            <person name="Dahal R.H."/>
        </authorList>
    </citation>
    <scope>NUCLEOTIDE SEQUENCE [LARGE SCALE GENOMIC DNA]</scope>
    <source>
        <strain evidence="5 6">S-51</strain>
    </source>
</reference>
<evidence type="ECO:0000256" key="2">
    <source>
        <dbReference type="ARBA" id="ARBA00023125"/>
    </source>
</evidence>